<protein>
    <submittedName>
        <fullName evidence="8">RNA polymerase sigma-70 factor</fullName>
    </submittedName>
</protein>
<dbReference type="InterPro" id="IPR013324">
    <property type="entry name" value="RNA_pol_sigma_r3/r4-like"/>
</dbReference>
<feature type="domain" description="RNA polymerase sigma-70 region 2" evidence="6">
    <location>
        <begin position="26"/>
        <end position="89"/>
    </location>
</feature>
<keyword evidence="4" id="KW-0804">Transcription</keyword>
<evidence type="ECO:0000256" key="2">
    <source>
        <dbReference type="ARBA" id="ARBA00023015"/>
    </source>
</evidence>
<dbReference type="Pfam" id="PF04542">
    <property type="entry name" value="Sigma70_r2"/>
    <property type="match status" value="1"/>
</dbReference>
<sequence length="205" mass="23848">MIVTSITSTQAESMDLTEQLNQFFIEHEKKAYTIAFMALKNQDDALDVVQDVMIKFVEKYKHKNIAHWGPLFYRMVQNRITDFHRASTRRKKYFSFFNNDDDDENIIEQVADDKYVSALEQIDNDMQIAHLQLSIKELSARQLQAFICRIWEGLSVAQTAKSMKCSQGSVKTHLFRALKYIKQQARTPTATKANRKTNRENSNGQ</sequence>
<dbReference type="SUPFAM" id="SSF88946">
    <property type="entry name" value="Sigma2 domain of RNA polymerase sigma factors"/>
    <property type="match status" value="1"/>
</dbReference>
<dbReference type="GO" id="GO:0016987">
    <property type="term" value="F:sigma factor activity"/>
    <property type="evidence" value="ECO:0007669"/>
    <property type="project" value="UniProtKB-KW"/>
</dbReference>
<evidence type="ECO:0000256" key="1">
    <source>
        <dbReference type="ARBA" id="ARBA00010641"/>
    </source>
</evidence>
<dbReference type="InterPro" id="IPR036388">
    <property type="entry name" value="WH-like_DNA-bd_sf"/>
</dbReference>
<keyword evidence="2" id="KW-0805">Transcription regulation</keyword>
<feature type="domain" description="RNA polymerase sigma factor 70 region 4 type 2" evidence="7">
    <location>
        <begin position="132"/>
        <end position="179"/>
    </location>
</feature>
<gene>
    <name evidence="8" type="ORF">MNBD_GAMMA01-89</name>
</gene>
<name>A0A3B0VEW6_9ZZZZ</name>
<dbReference type="Pfam" id="PF08281">
    <property type="entry name" value="Sigma70_r4_2"/>
    <property type="match status" value="1"/>
</dbReference>
<evidence type="ECO:0000259" key="6">
    <source>
        <dbReference type="Pfam" id="PF04542"/>
    </source>
</evidence>
<dbReference type="AlphaFoldDB" id="A0A3B0VEW6"/>
<evidence type="ECO:0000256" key="3">
    <source>
        <dbReference type="ARBA" id="ARBA00023082"/>
    </source>
</evidence>
<dbReference type="InterPro" id="IPR039425">
    <property type="entry name" value="RNA_pol_sigma-70-like"/>
</dbReference>
<comment type="similarity">
    <text evidence="1">Belongs to the sigma-70 factor family. ECF subfamily.</text>
</comment>
<dbReference type="InterPro" id="IPR007627">
    <property type="entry name" value="RNA_pol_sigma70_r2"/>
</dbReference>
<evidence type="ECO:0000313" key="8">
    <source>
        <dbReference type="EMBL" id="VAW42075.1"/>
    </source>
</evidence>
<dbReference type="SUPFAM" id="SSF88659">
    <property type="entry name" value="Sigma3 and sigma4 domains of RNA polymerase sigma factors"/>
    <property type="match status" value="1"/>
</dbReference>
<dbReference type="NCBIfam" id="TIGR02937">
    <property type="entry name" value="sigma70-ECF"/>
    <property type="match status" value="1"/>
</dbReference>
<dbReference type="GO" id="GO:0006352">
    <property type="term" value="P:DNA-templated transcription initiation"/>
    <property type="evidence" value="ECO:0007669"/>
    <property type="project" value="InterPro"/>
</dbReference>
<dbReference type="PANTHER" id="PTHR43133">
    <property type="entry name" value="RNA POLYMERASE ECF-TYPE SIGMA FACTO"/>
    <property type="match status" value="1"/>
</dbReference>
<dbReference type="Gene3D" id="1.10.10.10">
    <property type="entry name" value="Winged helix-like DNA-binding domain superfamily/Winged helix DNA-binding domain"/>
    <property type="match status" value="1"/>
</dbReference>
<dbReference type="InterPro" id="IPR013325">
    <property type="entry name" value="RNA_pol_sigma_r2"/>
</dbReference>
<keyword evidence="3" id="KW-0731">Sigma factor</keyword>
<evidence type="ECO:0000256" key="4">
    <source>
        <dbReference type="ARBA" id="ARBA00023163"/>
    </source>
</evidence>
<evidence type="ECO:0000256" key="5">
    <source>
        <dbReference type="SAM" id="MobiDB-lite"/>
    </source>
</evidence>
<dbReference type="EMBL" id="UOEW01000340">
    <property type="protein sequence ID" value="VAW42075.1"/>
    <property type="molecule type" value="Genomic_DNA"/>
</dbReference>
<dbReference type="InterPro" id="IPR013249">
    <property type="entry name" value="RNA_pol_sigma70_r4_t2"/>
</dbReference>
<dbReference type="Gene3D" id="1.10.1740.10">
    <property type="match status" value="1"/>
</dbReference>
<dbReference type="GO" id="GO:0003677">
    <property type="term" value="F:DNA binding"/>
    <property type="evidence" value="ECO:0007669"/>
    <property type="project" value="InterPro"/>
</dbReference>
<organism evidence="8">
    <name type="scientific">hydrothermal vent metagenome</name>
    <dbReference type="NCBI Taxonomy" id="652676"/>
    <lineage>
        <taxon>unclassified sequences</taxon>
        <taxon>metagenomes</taxon>
        <taxon>ecological metagenomes</taxon>
    </lineage>
</organism>
<accession>A0A3B0VEW6</accession>
<evidence type="ECO:0000259" key="7">
    <source>
        <dbReference type="Pfam" id="PF08281"/>
    </source>
</evidence>
<proteinExistence type="inferred from homology"/>
<dbReference type="InterPro" id="IPR014284">
    <property type="entry name" value="RNA_pol_sigma-70_dom"/>
</dbReference>
<feature type="region of interest" description="Disordered" evidence="5">
    <location>
        <begin position="185"/>
        <end position="205"/>
    </location>
</feature>
<dbReference type="PANTHER" id="PTHR43133:SF64">
    <property type="entry name" value="ECF SIGMA FACTOR"/>
    <property type="match status" value="1"/>
</dbReference>
<reference evidence="8" key="1">
    <citation type="submission" date="2018-06" db="EMBL/GenBank/DDBJ databases">
        <authorList>
            <person name="Zhirakovskaya E."/>
        </authorList>
    </citation>
    <scope>NUCLEOTIDE SEQUENCE</scope>
</reference>